<gene>
    <name evidence="3" type="ORF">GXP67_35905</name>
</gene>
<evidence type="ECO:0000313" key="4">
    <source>
        <dbReference type="Proteomes" id="UP000480178"/>
    </source>
</evidence>
<dbReference type="PANTHER" id="PTHR10963">
    <property type="entry name" value="GLYCOSYL HYDROLASE-RELATED"/>
    <property type="match status" value="1"/>
</dbReference>
<reference evidence="3 4" key="1">
    <citation type="submission" date="2020-01" db="EMBL/GenBank/DDBJ databases">
        <authorList>
            <person name="Kim M.K."/>
        </authorList>
    </citation>
    <scope>NUCLEOTIDE SEQUENCE [LARGE SCALE GENOMIC DNA]</scope>
    <source>
        <strain evidence="3 4">172606-1</strain>
    </source>
</reference>
<dbReference type="RefSeq" id="WP_162447607.1">
    <property type="nucleotide sequence ID" value="NZ_CP048222.1"/>
</dbReference>
<evidence type="ECO:0000256" key="1">
    <source>
        <dbReference type="ARBA" id="ARBA00006865"/>
    </source>
</evidence>
<evidence type="ECO:0000313" key="3">
    <source>
        <dbReference type="EMBL" id="QHT71674.1"/>
    </source>
</evidence>
<protein>
    <submittedName>
        <fullName evidence="3">Glycoside hydrolase family 16 protein</fullName>
    </submittedName>
</protein>
<dbReference type="CDD" id="cd08023">
    <property type="entry name" value="GH16_laminarinase_like"/>
    <property type="match status" value="1"/>
</dbReference>
<evidence type="ECO:0000259" key="2">
    <source>
        <dbReference type="PROSITE" id="PS51762"/>
    </source>
</evidence>
<dbReference type="EMBL" id="CP048222">
    <property type="protein sequence ID" value="QHT71674.1"/>
    <property type="molecule type" value="Genomic_DNA"/>
</dbReference>
<organism evidence="3 4">
    <name type="scientific">Rhodocytophaga rosea</name>
    <dbReference type="NCBI Taxonomy" id="2704465"/>
    <lineage>
        <taxon>Bacteria</taxon>
        <taxon>Pseudomonadati</taxon>
        <taxon>Bacteroidota</taxon>
        <taxon>Cytophagia</taxon>
        <taxon>Cytophagales</taxon>
        <taxon>Rhodocytophagaceae</taxon>
        <taxon>Rhodocytophaga</taxon>
    </lineage>
</organism>
<keyword evidence="3" id="KW-0378">Hydrolase</keyword>
<dbReference type="Proteomes" id="UP000480178">
    <property type="component" value="Chromosome"/>
</dbReference>
<dbReference type="InterPro" id="IPR000757">
    <property type="entry name" value="Beta-glucanase-like"/>
</dbReference>
<dbReference type="AlphaFoldDB" id="A0A6C0GV31"/>
<dbReference type="SUPFAM" id="SSF49899">
    <property type="entry name" value="Concanavalin A-like lectins/glucanases"/>
    <property type="match status" value="1"/>
</dbReference>
<dbReference type="InterPro" id="IPR050546">
    <property type="entry name" value="Glycosyl_Hydrlase_16"/>
</dbReference>
<keyword evidence="4" id="KW-1185">Reference proteome</keyword>
<name>A0A6C0GV31_9BACT</name>
<dbReference type="Pfam" id="PF00722">
    <property type="entry name" value="Glyco_hydro_16"/>
    <property type="match status" value="1"/>
</dbReference>
<dbReference type="InterPro" id="IPR013320">
    <property type="entry name" value="ConA-like_dom_sf"/>
</dbReference>
<dbReference type="PANTHER" id="PTHR10963:SF24">
    <property type="entry name" value="GLYCOSIDASE C21B10.07-RELATED"/>
    <property type="match status" value="1"/>
</dbReference>
<dbReference type="PROSITE" id="PS51762">
    <property type="entry name" value="GH16_2"/>
    <property type="match status" value="1"/>
</dbReference>
<proteinExistence type="inferred from homology"/>
<feature type="domain" description="GH16" evidence="2">
    <location>
        <begin position="100"/>
        <end position="363"/>
    </location>
</feature>
<accession>A0A6C0GV31</accession>
<sequence>MKPHSLINYNRNHGFSMVETAKQLTYFLADKRLYLAVVFCLLSVGCTQNKEFPEPGTTKAIPHRIAPVITKCGSVLDEASLINKGWNILFEDNFGKGGILLPPGAPNPTLDETKWTYWTSGAYNNELQYYQPANLTLGNSDVAGNLDLMITAKEEHIEDGAISPYAGPTEVGDFEYTSGRIESIQTFRGSDYNKVRIYARIKLPTAYGLWPAFWTLGVDGPNEQWPQNGEIDIMESKVDVLGNVPTEYQTNYFYGTSPGNNLVSGAEFEVGVADLTSCYHIFMVEWREEELKYYFDELLIDTKTYDPDPLSSGHYIPELWDKEQRIVLSLAYGGDFLGNNFVPGAIAAGTGTMYVDWVKVFVK</sequence>
<dbReference type="GO" id="GO:0009251">
    <property type="term" value="P:glucan catabolic process"/>
    <property type="evidence" value="ECO:0007669"/>
    <property type="project" value="TreeGrafter"/>
</dbReference>
<dbReference type="GO" id="GO:0004553">
    <property type="term" value="F:hydrolase activity, hydrolyzing O-glycosyl compounds"/>
    <property type="evidence" value="ECO:0007669"/>
    <property type="project" value="InterPro"/>
</dbReference>
<dbReference type="Gene3D" id="2.60.120.200">
    <property type="match status" value="1"/>
</dbReference>
<dbReference type="KEGG" id="rhoz:GXP67_35905"/>
<comment type="similarity">
    <text evidence="1">Belongs to the glycosyl hydrolase 16 family.</text>
</comment>